<gene>
    <name evidence="1" type="ORF">SAMN05444583_101438</name>
</gene>
<evidence type="ECO:0008006" key="3">
    <source>
        <dbReference type="Google" id="ProtNLM"/>
    </source>
</evidence>
<accession>A0A1H7GBL8</accession>
<dbReference type="InterPro" id="IPR021408">
    <property type="entry name" value="DUF3046"/>
</dbReference>
<reference evidence="2" key="1">
    <citation type="submission" date="2016-10" db="EMBL/GenBank/DDBJ databases">
        <authorList>
            <person name="Varghese N."/>
            <person name="Submissions S."/>
        </authorList>
    </citation>
    <scope>NUCLEOTIDE SEQUENCE [LARGE SCALE GENOMIC DNA]</scope>
    <source>
        <strain evidence="2">DSM 44675</strain>
    </source>
</reference>
<proteinExistence type="predicted"/>
<name>A0A1H7GBL8_9NOCA</name>
<protein>
    <recommendedName>
        <fullName evidence="3">DUF3046 domain-containing protein</fullName>
    </recommendedName>
</protein>
<keyword evidence="2" id="KW-1185">Reference proteome</keyword>
<sequence>MVHGEFGRLYGDSLLVDHVLISLGGKTAAEAIEAGRDPREVWRALCAEFEVPRARW</sequence>
<dbReference type="EMBL" id="FOAW01000001">
    <property type="protein sequence ID" value="SEK35539.1"/>
    <property type="molecule type" value="Genomic_DNA"/>
</dbReference>
<evidence type="ECO:0000313" key="1">
    <source>
        <dbReference type="EMBL" id="SEK35539.1"/>
    </source>
</evidence>
<organism evidence="1 2">
    <name type="scientific">Rhodococcus maanshanensis</name>
    <dbReference type="NCBI Taxonomy" id="183556"/>
    <lineage>
        <taxon>Bacteria</taxon>
        <taxon>Bacillati</taxon>
        <taxon>Actinomycetota</taxon>
        <taxon>Actinomycetes</taxon>
        <taxon>Mycobacteriales</taxon>
        <taxon>Nocardiaceae</taxon>
        <taxon>Rhodococcus</taxon>
    </lineage>
</organism>
<dbReference type="Proteomes" id="UP000198677">
    <property type="component" value="Unassembled WGS sequence"/>
</dbReference>
<dbReference type="AlphaFoldDB" id="A0A1H7GBL8"/>
<dbReference type="Pfam" id="PF11248">
    <property type="entry name" value="DUF3046"/>
    <property type="match status" value="1"/>
</dbReference>
<evidence type="ECO:0000313" key="2">
    <source>
        <dbReference type="Proteomes" id="UP000198677"/>
    </source>
</evidence>